<reference evidence="1 2" key="1">
    <citation type="submission" date="2021-06" db="EMBL/GenBank/DDBJ databases">
        <authorList>
            <person name="Criscuolo A."/>
        </authorList>
    </citation>
    <scope>NUCLEOTIDE SEQUENCE [LARGE SCALE GENOMIC DNA]</scope>
    <source>
        <strain evidence="2">CIP 111802</strain>
    </source>
</reference>
<accession>A0ABM8VNG2</accession>
<protein>
    <submittedName>
        <fullName evidence="1">Uncharacterized protein</fullName>
    </submittedName>
</protein>
<proteinExistence type="predicted"/>
<organism evidence="1 2">
    <name type="scientific">Paenibacillus allorhizosphaerae</name>
    <dbReference type="NCBI Taxonomy" id="2849866"/>
    <lineage>
        <taxon>Bacteria</taxon>
        <taxon>Bacillati</taxon>
        <taxon>Bacillota</taxon>
        <taxon>Bacilli</taxon>
        <taxon>Bacillales</taxon>
        <taxon>Paenibacillaceae</taxon>
        <taxon>Paenibacillus</taxon>
    </lineage>
</organism>
<dbReference type="EMBL" id="CAJVCE010000016">
    <property type="protein sequence ID" value="CAG7651473.1"/>
    <property type="molecule type" value="Genomic_DNA"/>
</dbReference>
<dbReference type="RefSeq" id="WP_218101225.1">
    <property type="nucleotide sequence ID" value="NZ_CAJVCE010000016.1"/>
</dbReference>
<keyword evidence="2" id="KW-1185">Reference proteome</keyword>
<dbReference type="Proteomes" id="UP000730618">
    <property type="component" value="Unassembled WGS sequence"/>
</dbReference>
<sequence>MEFQDELRFTAKQKGKIYKKFMKVVKARDSMMIDKSLYEFLHVYSGFIAHYNLHGFRDYYRHLKGIIEMLEELLLHHFEWGAGSYTDIGNALKEIAREALPGIRIEEEAKIKQRELATLQALAAKHGYRVGLEEDAPCAVQPELQTMEVPSIQAKKRKREAFCEGQLLLKL</sequence>
<name>A0ABM8VNG2_9BACL</name>
<evidence type="ECO:0000313" key="2">
    <source>
        <dbReference type="Proteomes" id="UP000730618"/>
    </source>
</evidence>
<evidence type="ECO:0000313" key="1">
    <source>
        <dbReference type="EMBL" id="CAG7651473.1"/>
    </source>
</evidence>
<gene>
    <name evidence="1" type="ORF">PAECIP111802_04973</name>
</gene>
<comment type="caution">
    <text evidence="1">The sequence shown here is derived from an EMBL/GenBank/DDBJ whole genome shotgun (WGS) entry which is preliminary data.</text>
</comment>